<dbReference type="InterPro" id="IPR036038">
    <property type="entry name" value="Aminotransferase-like"/>
</dbReference>
<dbReference type="InterPro" id="IPR001544">
    <property type="entry name" value="Aminotrans_IV"/>
</dbReference>
<accession>A0ABT2PJS9</accession>
<evidence type="ECO:0000313" key="2">
    <source>
        <dbReference type="EMBL" id="MCT9810079.1"/>
    </source>
</evidence>
<dbReference type="PANTHER" id="PTHR11236:SF50">
    <property type="entry name" value="AMINODEOXYCHORISMATE SYNTHASE COMPONENT 1"/>
    <property type="match status" value="1"/>
</dbReference>
<dbReference type="Pfam" id="PF00425">
    <property type="entry name" value="Chorismate_bind"/>
    <property type="match status" value="1"/>
</dbReference>
<dbReference type="Gene3D" id="3.60.120.10">
    <property type="entry name" value="Anthranilate synthase"/>
    <property type="match status" value="1"/>
</dbReference>
<name>A0ABT2PJS9_9BURK</name>
<dbReference type="GO" id="GO:0046820">
    <property type="term" value="F:4-amino-4-deoxychorismate synthase activity"/>
    <property type="evidence" value="ECO:0007669"/>
    <property type="project" value="UniProtKB-EC"/>
</dbReference>
<reference evidence="2 3" key="1">
    <citation type="submission" date="2022-09" db="EMBL/GenBank/DDBJ databases">
        <title>Draft genome of isolate Be4.</title>
        <authorList>
            <person name="Sanchez-Castro I."/>
            <person name="Martinez-Rodriguez P."/>
            <person name="Descostes M."/>
            <person name="Merroun M."/>
        </authorList>
    </citation>
    <scope>NUCLEOTIDE SEQUENCE [LARGE SCALE GENOMIC DNA]</scope>
    <source>
        <strain evidence="2 3">Be4</strain>
    </source>
</reference>
<keyword evidence="2" id="KW-0032">Aminotransferase</keyword>
<dbReference type="InterPro" id="IPR005802">
    <property type="entry name" value="ADC_synth_comp_1"/>
</dbReference>
<dbReference type="PRINTS" id="PR00095">
    <property type="entry name" value="ANTSNTHASEI"/>
</dbReference>
<feature type="domain" description="Chorismate-utilising enzyme C-terminal" evidence="1">
    <location>
        <begin position="113"/>
        <end position="370"/>
    </location>
</feature>
<dbReference type="PANTHER" id="PTHR11236">
    <property type="entry name" value="AMINOBENZOATE/ANTHRANILATE SYNTHASE"/>
    <property type="match status" value="1"/>
</dbReference>
<dbReference type="EC" id="2.6.1.85" evidence="2"/>
<dbReference type="InterPro" id="IPR005801">
    <property type="entry name" value="ADC_synthase"/>
</dbReference>
<keyword evidence="3" id="KW-1185">Reference proteome</keyword>
<dbReference type="Pfam" id="PF01063">
    <property type="entry name" value="Aminotran_4"/>
    <property type="match status" value="1"/>
</dbReference>
<dbReference type="SUPFAM" id="SSF56752">
    <property type="entry name" value="D-aminoacid aminotransferase-like PLP-dependent enzymes"/>
    <property type="match status" value="1"/>
</dbReference>
<dbReference type="InterPro" id="IPR043132">
    <property type="entry name" value="BCAT-like_C"/>
</dbReference>
<proteinExistence type="predicted"/>
<dbReference type="SUPFAM" id="SSF56322">
    <property type="entry name" value="ADC synthase"/>
    <property type="match status" value="1"/>
</dbReference>
<sequence length="588" mass="63962">METRIDFTQPQGLPGERLRRRFGAPREIFAAHALNEVRAVLEAVEAAARAGQWCLGFVRYEAAAAFDPALPTHAADGPLAWFAAYDQALPWADGEDAAQEAPAHVVWRSSLTRDAFDQAMAQIHEAIASGAFYQVNYTAPLRGTLQGSPQALFDALLRAQPGGYAACMDTGEEQILSVSPELFFDWDGKHILARPMKGTAPRGATPEEDAALAQELRSAPKERAENVMIVDLLRNDLSRIAEPFSVKVPRLFHTQALPSVWQMTSDVQATTRPGTRLVDVFAALFPCGSITGAPKVAAMRMIQALEPSPRGVYCGAVGVVRPGADGGIQATFNVPIRTVALRGAQAVCGIGSGITSGALVESEWREWQHKSAFVERASQPFHLLETLALEDGAWRHLPEHLQRLQDAAAHFSTPWSSQVTQCLDALAAEHATGLWRVRLLLDARGRASAEAFACAPTALPVRLQLADQPLSDRWAHGEFVRYKTTRRAHYDAFAPTDPAFFDTLLFNEQGEITECTRGNIAALVDGRWITPPLACGLLPGVGRAIALREARVSEAVLRLADLPRVQAWAFVNSLRGWLAAELKLPAQS</sequence>
<gene>
    <name evidence="2" type="primary">pabB</name>
    <name evidence="2" type="ORF">N0K08_05510</name>
</gene>
<dbReference type="EMBL" id="JAODYH010000003">
    <property type="protein sequence ID" value="MCT9810079.1"/>
    <property type="molecule type" value="Genomic_DNA"/>
</dbReference>
<dbReference type="InterPro" id="IPR019999">
    <property type="entry name" value="Anth_synth_I-like"/>
</dbReference>
<protein>
    <submittedName>
        <fullName evidence="2">Aminodeoxychorismate synthase component I</fullName>
        <ecNumber evidence="2">2.6.1.85</ecNumber>
    </submittedName>
</protein>
<dbReference type="Gene3D" id="3.30.470.10">
    <property type="match status" value="1"/>
</dbReference>
<dbReference type="Proteomes" id="UP001525968">
    <property type="component" value="Unassembled WGS sequence"/>
</dbReference>
<comment type="caution">
    <text evidence="2">The sequence shown here is derived from an EMBL/GenBank/DDBJ whole genome shotgun (WGS) entry which is preliminary data.</text>
</comment>
<evidence type="ECO:0000313" key="3">
    <source>
        <dbReference type="Proteomes" id="UP001525968"/>
    </source>
</evidence>
<dbReference type="NCBIfam" id="TIGR00553">
    <property type="entry name" value="pabB"/>
    <property type="match status" value="1"/>
</dbReference>
<organism evidence="2 3">
    <name type="scientific">Acidovorax bellezanensis</name>
    <dbReference type="NCBI Taxonomy" id="2976702"/>
    <lineage>
        <taxon>Bacteria</taxon>
        <taxon>Pseudomonadati</taxon>
        <taxon>Pseudomonadota</taxon>
        <taxon>Betaproteobacteria</taxon>
        <taxon>Burkholderiales</taxon>
        <taxon>Comamonadaceae</taxon>
        <taxon>Acidovorax</taxon>
    </lineage>
</organism>
<dbReference type="Gene3D" id="3.20.10.10">
    <property type="entry name" value="D-amino Acid Aminotransferase, subunit A, domain 2"/>
    <property type="match status" value="1"/>
</dbReference>
<evidence type="ECO:0000259" key="1">
    <source>
        <dbReference type="Pfam" id="PF00425"/>
    </source>
</evidence>
<keyword evidence="2" id="KW-0808">Transferase</keyword>
<dbReference type="InterPro" id="IPR043131">
    <property type="entry name" value="BCAT-like_N"/>
</dbReference>
<dbReference type="InterPro" id="IPR015890">
    <property type="entry name" value="Chorismate_C"/>
</dbReference>